<organism evidence="4 5">
    <name type="scientific">Candidatus Lucifugimonas marina</name>
    <dbReference type="NCBI Taxonomy" id="3038979"/>
    <lineage>
        <taxon>Bacteria</taxon>
        <taxon>Bacillati</taxon>
        <taxon>Chloroflexota</taxon>
        <taxon>Dehalococcoidia</taxon>
        <taxon>SAR202 cluster</taxon>
        <taxon>Candidatus Lucifugimonadales</taxon>
        <taxon>Candidatus Lucifugimonadaceae</taxon>
        <taxon>Candidatus Lucifugimonas</taxon>
    </lineage>
</organism>
<keyword evidence="5" id="KW-1185">Reference proteome</keyword>
<feature type="compositionally biased region" description="Gly residues" evidence="1">
    <location>
        <begin position="31"/>
        <end position="41"/>
    </location>
</feature>
<dbReference type="EMBL" id="WMBE01000003">
    <property type="protein sequence ID" value="MDG0867485.1"/>
    <property type="molecule type" value="Genomic_DNA"/>
</dbReference>
<reference evidence="4" key="2">
    <citation type="journal article" date="2023" name="Nat. Commun.">
        <title>Cultivation of marine bacteria of the SAR202 clade.</title>
        <authorList>
            <person name="Lim Y."/>
            <person name="Seo J.H."/>
            <person name="Giovannoni S.J."/>
            <person name="Kang I."/>
            <person name="Cho J.C."/>
        </authorList>
    </citation>
    <scope>NUCLEOTIDE SEQUENCE</scope>
    <source>
        <strain evidence="4">JH1073</strain>
    </source>
</reference>
<keyword evidence="2" id="KW-0812">Transmembrane</keyword>
<feature type="compositionally biased region" description="Pro residues" evidence="1">
    <location>
        <begin position="1"/>
        <end position="11"/>
    </location>
</feature>
<dbReference type="Proteomes" id="UP001219901">
    <property type="component" value="Chromosome"/>
</dbReference>
<evidence type="ECO:0000256" key="1">
    <source>
        <dbReference type="SAM" id="MobiDB-lite"/>
    </source>
</evidence>
<reference evidence="5" key="3">
    <citation type="submission" date="2023-06" db="EMBL/GenBank/DDBJ databases">
        <title>Pangenomics reveal diversification of enzyme families and niche specialization in globally abundant SAR202 bacteria.</title>
        <authorList>
            <person name="Saw J.H.W."/>
        </authorList>
    </citation>
    <scope>NUCLEOTIDE SEQUENCE [LARGE SCALE GENOMIC DNA]</scope>
    <source>
        <strain evidence="5">JH1073</strain>
    </source>
</reference>
<dbReference type="RefSeq" id="WP_342825895.1">
    <property type="nucleotide sequence ID" value="NZ_CP046146.1"/>
</dbReference>
<sequence length="90" mass="9738">MTTPPRPPAGPNKPHASRGEKVRLGKTDHFGGVGRGIGEGPGTRTKSIGMWLLVGLIVLFIFMDCIDKANAKKKSFDFESTSQISINEKL</sequence>
<evidence type="ECO:0000313" key="3">
    <source>
        <dbReference type="EMBL" id="MDG0867485.1"/>
    </source>
</evidence>
<dbReference type="EMBL" id="CP046147">
    <property type="protein sequence ID" value="WFG40139.1"/>
    <property type="molecule type" value="Genomic_DNA"/>
</dbReference>
<feature type="transmembrane region" description="Helical" evidence="2">
    <location>
        <begin position="48"/>
        <end position="66"/>
    </location>
</feature>
<keyword evidence="2" id="KW-1133">Transmembrane helix</keyword>
<reference evidence="5 6" key="1">
    <citation type="submission" date="2019-11" db="EMBL/GenBank/DDBJ databases">
        <authorList>
            <person name="Cho J.-C."/>
        </authorList>
    </citation>
    <scope>NUCLEOTIDE SEQUENCE [LARGE SCALE GENOMIC DNA]</scope>
    <source>
        <strain evidence="4 5">JH1073</strain>
        <strain evidence="3 6">JH702</strain>
    </source>
</reference>
<keyword evidence="2" id="KW-0472">Membrane</keyword>
<name>A0AAJ5ZHG1_9CHLR</name>
<evidence type="ECO:0000313" key="4">
    <source>
        <dbReference type="EMBL" id="WFG40139.1"/>
    </source>
</evidence>
<evidence type="ECO:0000313" key="5">
    <source>
        <dbReference type="Proteomes" id="UP001219901"/>
    </source>
</evidence>
<evidence type="ECO:0000313" key="6">
    <source>
        <dbReference type="Proteomes" id="UP001321249"/>
    </source>
</evidence>
<evidence type="ECO:0000256" key="2">
    <source>
        <dbReference type="SAM" id="Phobius"/>
    </source>
</evidence>
<dbReference type="Proteomes" id="UP001321249">
    <property type="component" value="Unassembled WGS sequence"/>
</dbReference>
<feature type="region of interest" description="Disordered" evidence="1">
    <location>
        <begin position="1"/>
        <end position="43"/>
    </location>
</feature>
<accession>A0AAJ5ZHG1</accession>
<feature type="compositionally biased region" description="Basic and acidic residues" evidence="1">
    <location>
        <begin position="17"/>
        <end position="29"/>
    </location>
</feature>
<proteinExistence type="predicted"/>
<protein>
    <submittedName>
        <fullName evidence="4">Uncharacterized protein</fullName>
    </submittedName>
</protein>
<gene>
    <name evidence="3" type="ORF">GKO46_10460</name>
    <name evidence="4" type="ORF">GKO48_11080</name>
</gene>
<dbReference type="AlphaFoldDB" id="A0AAJ5ZHG1"/>